<keyword evidence="2" id="KW-0677">Repeat</keyword>
<dbReference type="SUPFAM" id="SSF50978">
    <property type="entry name" value="WD40 repeat-like"/>
    <property type="match status" value="1"/>
</dbReference>
<evidence type="ECO:0000256" key="2">
    <source>
        <dbReference type="ARBA" id="ARBA00022737"/>
    </source>
</evidence>
<dbReference type="PRINTS" id="PR01217">
    <property type="entry name" value="PRICHEXTENSN"/>
</dbReference>
<dbReference type="RefSeq" id="XP_005710015.1">
    <property type="nucleotide sequence ID" value="XM_005709958.1"/>
</dbReference>
<dbReference type="AlphaFoldDB" id="R7QQF7"/>
<dbReference type="STRING" id="2769.R7QQF7"/>
<dbReference type="KEGG" id="ccp:CHC_T00009134001"/>
<feature type="repeat" description="WD" evidence="4">
    <location>
        <begin position="305"/>
        <end position="337"/>
    </location>
</feature>
<evidence type="ECO:0000313" key="7">
    <source>
        <dbReference type="EMBL" id="CDF39721.1"/>
    </source>
</evidence>
<dbReference type="InterPro" id="IPR024977">
    <property type="entry name" value="Apc4-like_WD40_dom"/>
</dbReference>
<dbReference type="Pfam" id="PF12894">
    <property type="entry name" value="ANAPC4_WD40"/>
    <property type="match status" value="1"/>
</dbReference>
<dbReference type="InterPro" id="IPR015943">
    <property type="entry name" value="WD40/YVTN_repeat-like_dom_sf"/>
</dbReference>
<feature type="domain" description="Anaphase-promoting complex subunit 4-like WD40" evidence="6">
    <location>
        <begin position="213"/>
        <end position="277"/>
    </location>
</feature>
<keyword evidence="8" id="KW-1185">Reference proteome</keyword>
<dbReference type="EMBL" id="HG002070">
    <property type="protein sequence ID" value="CDF39721.1"/>
    <property type="molecule type" value="Genomic_DNA"/>
</dbReference>
<accession>R7QQF7</accession>
<dbReference type="GO" id="GO:1905786">
    <property type="term" value="P:positive regulation of anaphase-promoting complex-dependent catabolic process"/>
    <property type="evidence" value="ECO:0007669"/>
    <property type="project" value="TreeGrafter"/>
</dbReference>
<keyword evidence="1 4" id="KW-0853">WD repeat</keyword>
<proteinExistence type="predicted"/>
<keyword evidence="3" id="KW-0131">Cell cycle</keyword>
<dbReference type="PROSITE" id="PS50294">
    <property type="entry name" value="WD_REPEATS_REGION"/>
    <property type="match status" value="1"/>
</dbReference>
<evidence type="ECO:0000256" key="5">
    <source>
        <dbReference type="SAM" id="MobiDB-lite"/>
    </source>
</evidence>
<dbReference type="PANTHER" id="PTHR19918:SF1">
    <property type="entry name" value="FIZZY-RELATED PROTEIN HOMOLOG"/>
    <property type="match status" value="1"/>
</dbReference>
<dbReference type="Proteomes" id="UP000012073">
    <property type="component" value="Unassembled WGS sequence"/>
</dbReference>
<dbReference type="InterPro" id="IPR033010">
    <property type="entry name" value="Cdc20/Fizzy"/>
</dbReference>
<feature type="region of interest" description="Disordered" evidence="5">
    <location>
        <begin position="76"/>
        <end position="159"/>
    </location>
</feature>
<evidence type="ECO:0000256" key="1">
    <source>
        <dbReference type="ARBA" id="ARBA00022574"/>
    </source>
</evidence>
<evidence type="ECO:0000313" key="8">
    <source>
        <dbReference type="Proteomes" id="UP000012073"/>
    </source>
</evidence>
<dbReference type="PhylomeDB" id="R7QQF7"/>
<dbReference type="GO" id="GO:0031145">
    <property type="term" value="P:anaphase-promoting complex-dependent catabolic process"/>
    <property type="evidence" value="ECO:0007669"/>
    <property type="project" value="TreeGrafter"/>
</dbReference>
<evidence type="ECO:0000259" key="6">
    <source>
        <dbReference type="Pfam" id="PF12894"/>
    </source>
</evidence>
<name>R7QQF7_CHOCR</name>
<feature type="compositionally biased region" description="Low complexity" evidence="5">
    <location>
        <begin position="76"/>
        <end position="96"/>
    </location>
</feature>
<dbReference type="GO" id="GO:0010997">
    <property type="term" value="F:anaphase-promoting complex binding"/>
    <property type="evidence" value="ECO:0007669"/>
    <property type="project" value="InterPro"/>
</dbReference>
<protein>
    <submittedName>
        <fullName evidence="7">WD40-repeat containing protein</fullName>
    </submittedName>
</protein>
<dbReference type="PROSITE" id="PS50082">
    <property type="entry name" value="WD_REPEATS_2"/>
    <property type="match status" value="1"/>
</dbReference>
<dbReference type="GO" id="GO:1990757">
    <property type="term" value="F:ubiquitin ligase activator activity"/>
    <property type="evidence" value="ECO:0007669"/>
    <property type="project" value="TreeGrafter"/>
</dbReference>
<gene>
    <name evidence="7" type="ORF">CHC_T00009134001</name>
</gene>
<evidence type="ECO:0000256" key="3">
    <source>
        <dbReference type="ARBA" id="ARBA00023306"/>
    </source>
</evidence>
<reference evidence="8" key="1">
    <citation type="journal article" date="2013" name="Proc. Natl. Acad. Sci. U.S.A.">
        <title>Genome structure and metabolic features in the red seaweed Chondrus crispus shed light on evolution of the Archaeplastida.</title>
        <authorList>
            <person name="Collen J."/>
            <person name="Porcel B."/>
            <person name="Carre W."/>
            <person name="Ball S.G."/>
            <person name="Chaparro C."/>
            <person name="Tonon T."/>
            <person name="Barbeyron T."/>
            <person name="Michel G."/>
            <person name="Noel B."/>
            <person name="Valentin K."/>
            <person name="Elias M."/>
            <person name="Artiguenave F."/>
            <person name="Arun A."/>
            <person name="Aury J.M."/>
            <person name="Barbosa-Neto J.F."/>
            <person name="Bothwell J.H."/>
            <person name="Bouget F.Y."/>
            <person name="Brillet L."/>
            <person name="Cabello-Hurtado F."/>
            <person name="Capella-Gutierrez S."/>
            <person name="Charrier B."/>
            <person name="Cladiere L."/>
            <person name="Cock J.M."/>
            <person name="Coelho S.M."/>
            <person name="Colleoni C."/>
            <person name="Czjzek M."/>
            <person name="Da Silva C."/>
            <person name="Delage L."/>
            <person name="Denoeud F."/>
            <person name="Deschamps P."/>
            <person name="Dittami S.M."/>
            <person name="Gabaldon T."/>
            <person name="Gachon C.M."/>
            <person name="Groisillier A."/>
            <person name="Herve C."/>
            <person name="Jabbari K."/>
            <person name="Katinka M."/>
            <person name="Kloareg B."/>
            <person name="Kowalczyk N."/>
            <person name="Labadie K."/>
            <person name="Leblanc C."/>
            <person name="Lopez P.J."/>
            <person name="McLachlan D.H."/>
            <person name="Meslet-Cladiere L."/>
            <person name="Moustafa A."/>
            <person name="Nehr Z."/>
            <person name="Nyvall Collen P."/>
            <person name="Panaud O."/>
            <person name="Partensky F."/>
            <person name="Poulain J."/>
            <person name="Rensing S.A."/>
            <person name="Rousvoal S."/>
            <person name="Samson G."/>
            <person name="Symeonidi A."/>
            <person name="Weissenbach J."/>
            <person name="Zambounis A."/>
            <person name="Wincker P."/>
            <person name="Boyen C."/>
        </authorList>
    </citation>
    <scope>NUCLEOTIDE SEQUENCE [LARGE SCALE GENOMIC DNA]</scope>
    <source>
        <strain evidence="8">cv. Stackhouse</strain>
    </source>
</reference>
<dbReference type="PANTHER" id="PTHR19918">
    <property type="entry name" value="CELL DIVISION CYCLE 20 CDC20 FIZZY -RELATED"/>
    <property type="match status" value="1"/>
</dbReference>
<evidence type="ECO:0000256" key="4">
    <source>
        <dbReference type="PROSITE-ProRule" id="PRU00221"/>
    </source>
</evidence>
<dbReference type="Gramene" id="CDF39721">
    <property type="protein sequence ID" value="CDF39721"/>
    <property type="gene ID" value="CHC_T00009134001"/>
</dbReference>
<feature type="compositionally biased region" description="Low complexity" evidence="5">
    <location>
        <begin position="10"/>
        <end position="21"/>
    </location>
</feature>
<feature type="region of interest" description="Disordered" evidence="5">
    <location>
        <begin position="1"/>
        <end position="33"/>
    </location>
</feature>
<feature type="compositionally biased region" description="Basic and acidic residues" evidence="5">
    <location>
        <begin position="22"/>
        <end position="33"/>
    </location>
</feature>
<dbReference type="SMART" id="SM00320">
    <property type="entry name" value="WD40"/>
    <property type="match status" value="3"/>
</dbReference>
<organism evidence="7 8">
    <name type="scientific">Chondrus crispus</name>
    <name type="common">Carrageen Irish moss</name>
    <name type="synonym">Polymorpha crispa</name>
    <dbReference type="NCBI Taxonomy" id="2769"/>
    <lineage>
        <taxon>Eukaryota</taxon>
        <taxon>Rhodophyta</taxon>
        <taxon>Florideophyceae</taxon>
        <taxon>Rhodymeniophycidae</taxon>
        <taxon>Gigartinales</taxon>
        <taxon>Gigartinaceae</taxon>
        <taxon>Chondrus</taxon>
    </lineage>
</organism>
<dbReference type="Gene3D" id="2.130.10.10">
    <property type="entry name" value="YVTN repeat-like/Quinoprotein amine dehydrogenase"/>
    <property type="match status" value="1"/>
</dbReference>
<dbReference type="OrthoDB" id="10263272at2759"/>
<dbReference type="GeneID" id="17317775"/>
<dbReference type="InterPro" id="IPR001680">
    <property type="entry name" value="WD40_rpt"/>
</dbReference>
<dbReference type="GO" id="GO:0005680">
    <property type="term" value="C:anaphase-promoting complex"/>
    <property type="evidence" value="ECO:0007669"/>
    <property type="project" value="TreeGrafter"/>
</dbReference>
<sequence length="386" mass="41823">MHHFPRRPHTAPASTAAAPTRYSDRFIPHRTGSDDLRSAYELLRPPTLDENLPALSNTPTPPSSYSLLLKSELLDTPPSLHPVPSALPAASPPADARLPKRPHPRNNPRSPALDSLKRASAPPNSYPPPPNIFRFSAPPRPHSHPTSTVATPISQPPTPPSPFCLADSHSRRALLSARLAPGRAARKIARVPFKVLDAPALKDDFYFNLVDWSSQNVLALCDLHLGGPVCSVAWNQMGTQLAVGTMPGDVQVYDTATGKLLRSMPGHTARAGALAWSAGVLSSGSRDKTIFNRDLRSREPYIAQLTGHRQEVCGLKWSSDDMQLASGGNDNNLMIWNAAGLGSGGGTRRLTRGVRFATWHGRKMSTSWSPPMDIVRTKSLCGSTRR</sequence>
<dbReference type="InterPro" id="IPR036322">
    <property type="entry name" value="WD40_repeat_dom_sf"/>
</dbReference>
<dbReference type="Pfam" id="PF00400">
    <property type="entry name" value="WD40"/>
    <property type="match status" value="1"/>
</dbReference>